<dbReference type="EMBL" id="JAACBX020000002">
    <property type="protein sequence ID" value="MBM0244569.1"/>
    <property type="molecule type" value="Genomic_DNA"/>
</dbReference>
<keyword evidence="2" id="KW-1185">Reference proteome</keyword>
<sequence length="73" mass="8140">MFLISLDELDRVKRMNRLPTAVDLANRTGLSRNTWNSAIKNRKPTPQILNALAELGAAPDRILVKQDLDDLAA</sequence>
<dbReference type="RefSeq" id="WP_200437889.1">
    <property type="nucleotide sequence ID" value="NZ_CP068291.1"/>
</dbReference>
<protein>
    <submittedName>
        <fullName evidence="1">XRE family transcriptional regulator</fullName>
    </submittedName>
</protein>
<dbReference type="Proteomes" id="UP001518680">
    <property type="component" value="Unassembled WGS sequence"/>
</dbReference>
<accession>A0ABS1Y851</accession>
<name>A0ABS1Y851_9CORY</name>
<proteinExistence type="predicted"/>
<gene>
    <name evidence="1" type="ORF">GWO63_010050</name>
</gene>
<evidence type="ECO:0000313" key="2">
    <source>
        <dbReference type="Proteomes" id="UP001518680"/>
    </source>
</evidence>
<evidence type="ECO:0000313" key="1">
    <source>
        <dbReference type="EMBL" id="MBM0244569.1"/>
    </source>
</evidence>
<comment type="caution">
    <text evidence="1">The sequence shown here is derived from an EMBL/GenBank/DDBJ whole genome shotgun (WGS) entry which is preliminary data.</text>
</comment>
<reference evidence="1 2" key="1">
    <citation type="submission" date="2021-01" db="EMBL/GenBank/DDBJ databases">
        <title>Complete genome sequences of Corynebacterium macginleyi strains isolated from infectious keratitis.</title>
        <authorList>
            <person name="Sagerfors S."/>
            <person name="Poehlein A."/>
            <person name="Soderquist B."/>
            <person name="Bruggemann H."/>
        </authorList>
    </citation>
    <scope>NUCLEOTIDE SEQUENCE [LARGE SCALE GENOMIC DNA]</scope>
    <source>
        <strain evidence="1 2">12T220</strain>
    </source>
</reference>
<organism evidence="1 2">
    <name type="scientific">Corynebacterium macginleyi</name>
    <dbReference type="NCBI Taxonomy" id="38290"/>
    <lineage>
        <taxon>Bacteria</taxon>
        <taxon>Bacillati</taxon>
        <taxon>Actinomycetota</taxon>
        <taxon>Actinomycetes</taxon>
        <taxon>Mycobacteriales</taxon>
        <taxon>Corynebacteriaceae</taxon>
        <taxon>Corynebacterium</taxon>
    </lineage>
</organism>